<keyword evidence="5 10" id="KW-0256">Endoplasmic reticulum</keyword>
<dbReference type="AlphaFoldDB" id="A0A6J3LKV3"/>
<dbReference type="PANTHER" id="PTHR14467:SF0">
    <property type="entry name" value="PROTEIN ARV1"/>
    <property type="match status" value="1"/>
</dbReference>
<feature type="transmembrane region" description="Helical" evidence="10">
    <location>
        <begin position="112"/>
        <end position="132"/>
    </location>
</feature>
<accession>A0A6J3LKV3</accession>
<evidence type="ECO:0000256" key="8">
    <source>
        <dbReference type="ARBA" id="ARBA00023098"/>
    </source>
</evidence>
<reference evidence="12" key="1">
    <citation type="submission" date="2025-08" db="UniProtKB">
        <authorList>
            <consortium name="RefSeq"/>
        </authorList>
    </citation>
    <scope>IDENTIFICATION</scope>
    <source>
        <tissue evidence="12">Muscle</tissue>
    </source>
</reference>
<evidence type="ECO:0000256" key="3">
    <source>
        <dbReference type="ARBA" id="ARBA00022448"/>
    </source>
</evidence>
<dbReference type="GO" id="GO:0097036">
    <property type="term" value="P:regulation of plasma membrane sterol distribution"/>
    <property type="evidence" value="ECO:0007669"/>
    <property type="project" value="UniProtKB-UniRule"/>
</dbReference>
<gene>
    <name evidence="12" type="primary">LOC117243002</name>
</gene>
<keyword evidence="9 10" id="KW-0472">Membrane</keyword>
<dbReference type="PANTHER" id="PTHR14467">
    <property type="entry name" value="ARV1"/>
    <property type="match status" value="1"/>
</dbReference>
<dbReference type="GO" id="GO:0006665">
    <property type="term" value="P:sphingolipid metabolic process"/>
    <property type="evidence" value="ECO:0007669"/>
    <property type="project" value="TreeGrafter"/>
</dbReference>
<feature type="transmembrane region" description="Helical" evidence="10">
    <location>
        <begin position="182"/>
        <end position="200"/>
    </location>
</feature>
<sequence length="236" mass="27346">MYRCVNCGAEVEELYRRYCPSVLKLLKCGTCDLLADKYIEYDPVIILVDLILLKRQAYRHLLHNCDITQCWKLVIILWLIESFRNFFLCNNSNQYVQYWKIFQPNFNGKCSVYLILFNTAFALATFVFAVIFCTKVKWYFYPTNSNKCSVIQLMKALIIGGSGKLLGLLEITWGHVFLTPHYLLILGYTLLCLLTTYSVATNNRRLESLIILGIGIVVYNCTPNFSFTTFEVLKLV</sequence>
<evidence type="ECO:0000256" key="10">
    <source>
        <dbReference type="RuleBase" id="RU368065"/>
    </source>
</evidence>
<dbReference type="GO" id="GO:0016125">
    <property type="term" value="P:sterol metabolic process"/>
    <property type="evidence" value="ECO:0007669"/>
    <property type="project" value="UniProtKB-UniRule"/>
</dbReference>
<evidence type="ECO:0000313" key="12">
    <source>
        <dbReference type="RefSeq" id="XP_033366022.1"/>
    </source>
</evidence>
<dbReference type="GO" id="GO:0032366">
    <property type="term" value="P:intracellular sterol transport"/>
    <property type="evidence" value="ECO:0007669"/>
    <property type="project" value="UniProtKB-UniRule"/>
</dbReference>
<comment type="similarity">
    <text evidence="2 10">Belongs to the ARV1 family.</text>
</comment>
<dbReference type="GO" id="GO:0005794">
    <property type="term" value="C:Golgi apparatus"/>
    <property type="evidence" value="ECO:0007669"/>
    <property type="project" value="TreeGrafter"/>
</dbReference>
<feature type="transmembrane region" description="Helical" evidence="10">
    <location>
        <begin position="209"/>
        <end position="227"/>
    </location>
</feature>
<evidence type="ECO:0000256" key="5">
    <source>
        <dbReference type="ARBA" id="ARBA00022824"/>
    </source>
</evidence>
<keyword evidence="4 10" id="KW-0812">Transmembrane</keyword>
<comment type="function">
    <text evidence="10">Mediator of sterol homeostasis involved in sterol uptake, trafficking and distribution into membranes.</text>
</comment>
<keyword evidence="7 10" id="KW-0445">Lipid transport</keyword>
<dbReference type="CTD" id="64801"/>
<evidence type="ECO:0000256" key="1">
    <source>
        <dbReference type="ARBA" id="ARBA00004477"/>
    </source>
</evidence>
<keyword evidence="8 10" id="KW-0443">Lipid metabolism</keyword>
<keyword evidence="3 10" id="KW-0813">Transport</keyword>
<proteinExistence type="inferred from homology"/>
<dbReference type="RefSeq" id="XP_033366022.1">
    <property type="nucleotide sequence ID" value="XM_033510131.1"/>
</dbReference>
<evidence type="ECO:0000256" key="6">
    <source>
        <dbReference type="ARBA" id="ARBA00022989"/>
    </source>
</evidence>
<comment type="subcellular location">
    <subcellularLocation>
        <location evidence="1 10">Endoplasmic reticulum membrane</location>
        <topology evidence="1 10">Multi-pass membrane protein</topology>
    </subcellularLocation>
</comment>
<keyword evidence="6 10" id="KW-1133">Transmembrane helix</keyword>
<dbReference type="Proteomes" id="UP000504631">
    <property type="component" value="Unplaced"/>
</dbReference>
<dbReference type="GeneID" id="117243002"/>
<protein>
    <recommendedName>
        <fullName evidence="10">Protein ARV</fullName>
    </recommendedName>
</protein>
<name>A0A6J3LKV3_9HYME</name>
<dbReference type="GO" id="GO:0032541">
    <property type="term" value="C:cortical endoplasmic reticulum"/>
    <property type="evidence" value="ECO:0007669"/>
    <property type="project" value="TreeGrafter"/>
</dbReference>
<keyword evidence="11" id="KW-1185">Reference proteome</keyword>
<evidence type="ECO:0000256" key="2">
    <source>
        <dbReference type="ARBA" id="ARBA00009187"/>
    </source>
</evidence>
<evidence type="ECO:0000256" key="9">
    <source>
        <dbReference type="ARBA" id="ARBA00023136"/>
    </source>
</evidence>
<organism evidence="11 12">
    <name type="scientific">Bombus vosnesenskii</name>
    <dbReference type="NCBI Taxonomy" id="207650"/>
    <lineage>
        <taxon>Eukaryota</taxon>
        <taxon>Metazoa</taxon>
        <taxon>Ecdysozoa</taxon>
        <taxon>Arthropoda</taxon>
        <taxon>Hexapoda</taxon>
        <taxon>Insecta</taxon>
        <taxon>Pterygota</taxon>
        <taxon>Neoptera</taxon>
        <taxon>Endopterygota</taxon>
        <taxon>Hymenoptera</taxon>
        <taxon>Apocrita</taxon>
        <taxon>Aculeata</taxon>
        <taxon>Apoidea</taxon>
        <taxon>Anthophila</taxon>
        <taxon>Apidae</taxon>
        <taxon>Bombus</taxon>
        <taxon>Pyrobombus</taxon>
    </lineage>
</organism>
<evidence type="ECO:0000256" key="4">
    <source>
        <dbReference type="ARBA" id="ARBA00022692"/>
    </source>
</evidence>
<evidence type="ECO:0000313" key="11">
    <source>
        <dbReference type="Proteomes" id="UP000504631"/>
    </source>
</evidence>
<dbReference type="InterPro" id="IPR007290">
    <property type="entry name" value="Arv1"/>
</dbReference>
<evidence type="ECO:0000256" key="7">
    <source>
        <dbReference type="ARBA" id="ARBA00023055"/>
    </source>
</evidence>
<dbReference type="Pfam" id="PF04161">
    <property type="entry name" value="Arv1"/>
    <property type="match status" value="1"/>
</dbReference>
<dbReference type="GO" id="GO:0005789">
    <property type="term" value="C:endoplasmic reticulum membrane"/>
    <property type="evidence" value="ECO:0007669"/>
    <property type="project" value="UniProtKB-SubCell"/>
</dbReference>